<evidence type="ECO:0000313" key="1">
    <source>
        <dbReference type="EMBL" id="VEL19696.1"/>
    </source>
</evidence>
<name>A0A3S5ABG5_9PLAT</name>
<gene>
    <name evidence="1" type="ORF">PXEA_LOCUS13136</name>
</gene>
<evidence type="ECO:0000313" key="2">
    <source>
        <dbReference type="Proteomes" id="UP000784294"/>
    </source>
</evidence>
<organism evidence="1 2">
    <name type="scientific">Protopolystoma xenopodis</name>
    <dbReference type="NCBI Taxonomy" id="117903"/>
    <lineage>
        <taxon>Eukaryota</taxon>
        <taxon>Metazoa</taxon>
        <taxon>Spiralia</taxon>
        <taxon>Lophotrochozoa</taxon>
        <taxon>Platyhelminthes</taxon>
        <taxon>Monogenea</taxon>
        <taxon>Polyopisthocotylea</taxon>
        <taxon>Polystomatidea</taxon>
        <taxon>Polystomatidae</taxon>
        <taxon>Protopolystoma</taxon>
    </lineage>
</organism>
<dbReference type="Proteomes" id="UP000784294">
    <property type="component" value="Unassembled WGS sequence"/>
</dbReference>
<dbReference type="AlphaFoldDB" id="A0A3S5ABG5"/>
<comment type="caution">
    <text evidence="1">The sequence shown here is derived from an EMBL/GenBank/DDBJ whole genome shotgun (WGS) entry which is preliminary data.</text>
</comment>
<protein>
    <submittedName>
        <fullName evidence="1">Uncharacterized protein</fullName>
    </submittedName>
</protein>
<reference evidence="1" key="1">
    <citation type="submission" date="2018-11" db="EMBL/GenBank/DDBJ databases">
        <authorList>
            <consortium name="Pathogen Informatics"/>
        </authorList>
    </citation>
    <scope>NUCLEOTIDE SEQUENCE</scope>
</reference>
<keyword evidence="2" id="KW-1185">Reference proteome</keyword>
<accession>A0A3S5ABG5</accession>
<proteinExistence type="predicted"/>
<dbReference type="EMBL" id="CAAALY010042793">
    <property type="protein sequence ID" value="VEL19696.1"/>
    <property type="molecule type" value="Genomic_DNA"/>
</dbReference>
<sequence>MWSGGWAAVNWLSVSEACLPNSPPFNRSHSAGRAETKSACGPNITSPPHNALSSYSPLVLRANPTSGVARFCTDSRANYSQKFTLR</sequence>